<evidence type="ECO:0000256" key="2">
    <source>
        <dbReference type="ARBA" id="ARBA00022679"/>
    </source>
</evidence>
<proteinExistence type="inferred from homology"/>
<dbReference type="EMBL" id="QGNW01001824">
    <property type="protein sequence ID" value="RVW29808.1"/>
    <property type="molecule type" value="Genomic_DNA"/>
</dbReference>
<dbReference type="SUPFAM" id="SSF53067">
    <property type="entry name" value="Actin-like ATPase domain"/>
    <property type="match status" value="3"/>
</dbReference>
<sequence>MSDARRAWSDNTHASPLTTIATALEPPPSPIAAPPPRSKWPPPPPLNPPPPSARFFSASMLAPGALALVQSLPFRLFDEDGKLLGSASSPIQIWKDGDCIEQSSTDIWHAICAAVKAACSLANVAGEEVAGLGFAATCSLVAVDADGSPVTVSLSGDTRRNIIVWMDHRAVKQAEKINSSSSPVLQYCGGSLSPEMQPPKKKENKEGDMSFETRITAPMKRDIQQYKATCKTNEVINKSSRVGIPQWISRDLVHLFPELSAAWWMDLSDWLAYRATGDDTRSLCTTVCKWTYLGHAHMEQINEKDSRNMEACGWDDDFWEEIGLGDLIDGHHAKIGRSVAFPGHPLGSGLTPDAAKARILDLKFQEMGLRAGTPVGTSLIDAHAGGVGVMESVAVPDSESKEYEKGAICHRLVLVCGTSTCHMAVSRSKLFIPGVWGPFWSGSKSLFNVPDLLLLSGDLVSMVPEYWLTEGGQSATGALLDYIIENHVASPRLANRAASQNISVFELLNKILESMMQDLKSPFLAALTEDIHVLPDFHGNRSPIADPKAKGVVCGLTLDTSEKQLALLYLATVQSIAYGTRHIVDHCNAHGHQTTLSSVNDPRLEPFPCSLPSKKNPTLGSIQEFQTTPVRKDMNFLARKLCEGL</sequence>
<comment type="similarity">
    <text evidence="1">Belongs to the FGGY kinase family.</text>
</comment>
<dbReference type="InterPro" id="IPR018484">
    <property type="entry name" value="FGGY_N"/>
</dbReference>
<evidence type="ECO:0000256" key="1">
    <source>
        <dbReference type="ARBA" id="ARBA00009156"/>
    </source>
</evidence>
<evidence type="ECO:0000313" key="8">
    <source>
        <dbReference type="Proteomes" id="UP000288805"/>
    </source>
</evidence>
<evidence type="ECO:0000256" key="4">
    <source>
        <dbReference type="SAM" id="MobiDB-lite"/>
    </source>
</evidence>
<dbReference type="PANTHER" id="PTHR43435">
    <property type="entry name" value="RIBULOKINASE"/>
    <property type="match status" value="1"/>
</dbReference>
<dbReference type="GO" id="GO:0016301">
    <property type="term" value="F:kinase activity"/>
    <property type="evidence" value="ECO:0007669"/>
    <property type="project" value="UniProtKB-KW"/>
</dbReference>
<dbReference type="GO" id="GO:0005975">
    <property type="term" value="P:carbohydrate metabolic process"/>
    <property type="evidence" value="ECO:0007669"/>
    <property type="project" value="InterPro"/>
</dbReference>
<organism evidence="7 8">
    <name type="scientific">Vitis vinifera</name>
    <name type="common">Grape</name>
    <dbReference type="NCBI Taxonomy" id="29760"/>
    <lineage>
        <taxon>Eukaryota</taxon>
        <taxon>Viridiplantae</taxon>
        <taxon>Streptophyta</taxon>
        <taxon>Embryophyta</taxon>
        <taxon>Tracheophyta</taxon>
        <taxon>Spermatophyta</taxon>
        <taxon>Magnoliopsida</taxon>
        <taxon>eudicotyledons</taxon>
        <taxon>Gunneridae</taxon>
        <taxon>Pentapetalae</taxon>
        <taxon>rosids</taxon>
        <taxon>Vitales</taxon>
        <taxon>Vitaceae</taxon>
        <taxon>Viteae</taxon>
        <taxon>Vitis</taxon>
    </lineage>
</organism>
<dbReference type="Pfam" id="PF02782">
    <property type="entry name" value="FGGY_C"/>
    <property type="match status" value="1"/>
</dbReference>
<dbReference type="AlphaFoldDB" id="A0A438D2V7"/>
<dbReference type="PANTHER" id="PTHR43435:SF4">
    <property type="entry name" value="FGGY CARBOHYDRATE KINASE DOMAIN-CONTAINING PROTEIN"/>
    <property type="match status" value="1"/>
</dbReference>
<feature type="domain" description="Carbohydrate kinase FGGY C-terminal" evidence="6">
    <location>
        <begin position="413"/>
        <end position="593"/>
    </location>
</feature>
<feature type="region of interest" description="Disordered" evidence="4">
    <location>
        <begin position="1"/>
        <end position="51"/>
    </location>
</feature>
<dbReference type="Gene3D" id="3.30.420.40">
    <property type="match status" value="2"/>
</dbReference>
<gene>
    <name evidence="7" type="primary">fggy_3</name>
    <name evidence="7" type="ORF">CK203_087421</name>
</gene>
<dbReference type="CDD" id="cd07782">
    <property type="entry name" value="ASKHA_NBD_FGGY_D-RBK"/>
    <property type="match status" value="1"/>
</dbReference>
<evidence type="ECO:0000256" key="3">
    <source>
        <dbReference type="ARBA" id="ARBA00022777"/>
    </source>
</evidence>
<dbReference type="InterPro" id="IPR018485">
    <property type="entry name" value="FGGY_C"/>
</dbReference>
<dbReference type="Gene3D" id="1.20.58.2240">
    <property type="match status" value="1"/>
</dbReference>
<comment type="caution">
    <text evidence="7">The sequence shown here is derived from an EMBL/GenBank/DDBJ whole genome shotgun (WGS) entry which is preliminary data.</text>
</comment>
<evidence type="ECO:0000259" key="6">
    <source>
        <dbReference type="Pfam" id="PF02782"/>
    </source>
</evidence>
<name>A0A438D2V7_VITVI</name>
<reference evidence="7 8" key="1">
    <citation type="journal article" date="2018" name="PLoS Genet.">
        <title>Population sequencing reveals clonal diversity and ancestral inbreeding in the grapevine cultivar Chardonnay.</title>
        <authorList>
            <person name="Roach M.J."/>
            <person name="Johnson D.L."/>
            <person name="Bohlmann J."/>
            <person name="van Vuuren H.J."/>
            <person name="Jones S.J."/>
            <person name="Pretorius I.S."/>
            <person name="Schmidt S.A."/>
            <person name="Borneman A.R."/>
        </authorList>
    </citation>
    <scope>NUCLEOTIDE SEQUENCE [LARGE SCALE GENOMIC DNA]</scope>
    <source>
        <strain evidence="8">cv. Chardonnay</strain>
        <tissue evidence="7">Leaf</tissue>
    </source>
</reference>
<accession>A0A438D2V7</accession>
<evidence type="ECO:0000313" key="7">
    <source>
        <dbReference type="EMBL" id="RVW29808.1"/>
    </source>
</evidence>
<protein>
    <submittedName>
        <fullName evidence="7">FGGY carbohydrate kinase domain-containing protein</fullName>
    </submittedName>
</protein>
<dbReference type="Pfam" id="PF00370">
    <property type="entry name" value="FGGY_N"/>
    <property type="match status" value="1"/>
</dbReference>
<dbReference type="InterPro" id="IPR006003">
    <property type="entry name" value="FGGY_RbtK-like"/>
</dbReference>
<feature type="compositionally biased region" description="Polar residues" evidence="4">
    <location>
        <begin position="9"/>
        <end position="21"/>
    </location>
</feature>
<feature type="compositionally biased region" description="Pro residues" evidence="4">
    <location>
        <begin position="25"/>
        <end position="51"/>
    </location>
</feature>
<dbReference type="Proteomes" id="UP000288805">
    <property type="component" value="Unassembled WGS sequence"/>
</dbReference>
<feature type="domain" description="Carbohydrate kinase FGGY N-terminal" evidence="5">
    <location>
        <begin position="74"/>
        <end position="179"/>
    </location>
</feature>
<dbReference type="InterPro" id="IPR043129">
    <property type="entry name" value="ATPase_NBD"/>
</dbReference>
<dbReference type="GO" id="GO:0016773">
    <property type="term" value="F:phosphotransferase activity, alcohol group as acceptor"/>
    <property type="evidence" value="ECO:0007669"/>
    <property type="project" value="InterPro"/>
</dbReference>
<evidence type="ECO:0000259" key="5">
    <source>
        <dbReference type="Pfam" id="PF00370"/>
    </source>
</evidence>
<keyword evidence="2" id="KW-0808">Transferase</keyword>
<keyword evidence="3 7" id="KW-0418">Kinase</keyword>